<proteinExistence type="predicted"/>
<comment type="caution">
    <text evidence="3">The sequence shown here is derived from an EMBL/GenBank/DDBJ whole genome shotgun (WGS) entry which is preliminary data.</text>
</comment>
<dbReference type="Proteomes" id="UP000809789">
    <property type="component" value="Unassembled WGS sequence"/>
</dbReference>
<sequence length="444" mass="47031">MSPWIELGADFSLTANAEGRLLAGARFIIQNAQATLDFAKKGRTGSSGWTPQFEPIFEASGQVAVAAEIGLPIGLTVGINILRGKFKLGVGVVERPSLEAKAEFAASADATGASITQTDGCAGVATQVNFKNELFADILGKKFSLITPYVKSLTKGCIKLASSEPAEPNNPEEPASNYAPGMLASDASITSPKFNGYNTTAEGGTEYSELVDATKKFFLMGCPDGNLYLRPRSEEGQAANLTCSRVFQTSKNSLVGDGVSRLFHYYTDSMDKLGVSRLRLHKDNQMPKGSEFVNFYAFSNTTGSLSADENVNDSPKGTKAYYLAQDRNKNQFYAVLCSFDDPGKKPAKVFLVKDADKGPEILMGEAVRESITGGTANGCYALPFMQAPKEAGNDWNNQWGANQNSVGANSTSSSMTSSSTDISSSTTSVDSSASTTSSEAAATT</sequence>
<feature type="compositionally biased region" description="Low complexity" evidence="1">
    <location>
        <begin position="410"/>
        <end position="444"/>
    </location>
</feature>
<feature type="region of interest" description="Disordered" evidence="1">
    <location>
        <begin position="393"/>
        <end position="444"/>
    </location>
</feature>
<dbReference type="EMBL" id="JAESVG020000002">
    <property type="protein sequence ID" value="KAG8630762.1"/>
    <property type="molecule type" value="Genomic_DNA"/>
</dbReference>
<dbReference type="Pfam" id="PF23865">
    <property type="entry name" value="DUF7223"/>
    <property type="match status" value="1"/>
</dbReference>
<evidence type="ECO:0000259" key="2">
    <source>
        <dbReference type="Pfam" id="PF23865"/>
    </source>
</evidence>
<gene>
    <name evidence="3" type="ORF">KVT40_002381</name>
</gene>
<accession>A0A8K0L894</accession>
<reference evidence="3" key="1">
    <citation type="submission" date="2021-07" db="EMBL/GenBank/DDBJ databases">
        <title>Elsinoe batatas strain:CRI-CJ2 Genome sequencing and assembly.</title>
        <authorList>
            <person name="Huang L."/>
        </authorList>
    </citation>
    <scope>NUCLEOTIDE SEQUENCE</scope>
    <source>
        <strain evidence="3">CRI-CJ2</strain>
    </source>
</reference>
<feature type="domain" description="DUF7223" evidence="2">
    <location>
        <begin position="2"/>
        <end position="131"/>
    </location>
</feature>
<protein>
    <recommendedName>
        <fullName evidence="2">DUF7223 domain-containing protein</fullName>
    </recommendedName>
</protein>
<dbReference type="OrthoDB" id="160645at2759"/>
<dbReference type="AlphaFoldDB" id="A0A8K0L894"/>
<keyword evidence="4" id="KW-1185">Reference proteome</keyword>
<feature type="compositionally biased region" description="Polar residues" evidence="1">
    <location>
        <begin position="394"/>
        <end position="409"/>
    </location>
</feature>
<name>A0A8K0L894_9PEZI</name>
<evidence type="ECO:0000313" key="3">
    <source>
        <dbReference type="EMBL" id="KAG8630762.1"/>
    </source>
</evidence>
<evidence type="ECO:0000256" key="1">
    <source>
        <dbReference type="SAM" id="MobiDB-lite"/>
    </source>
</evidence>
<evidence type="ECO:0000313" key="4">
    <source>
        <dbReference type="Proteomes" id="UP000809789"/>
    </source>
</evidence>
<dbReference type="InterPro" id="IPR055647">
    <property type="entry name" value="DUF7223"/>
</dbReference>
<organism evidence="3 4">
    <name type="scientific">Elsinoe batatas</name>
    <dbReference type="NCBI Taxonomy" id="2601811"/>
    <lineage>
        <taxon>Eukaryota</taxon>
        <taxon>Fungi</taxon>
        <taxon>Dikarya</taxon>
        <taxon>Ascomycota</taxon>
        <taxon>Pezizomycotina</taxon>
        <taxon>Dothideomycetes</taxon>
        <taxon>Dothideomycetidae</taxon>
        <taxon>Myriangiales</taxon>
        <taxon>Elsinoaceae</taxon>
        <taxon>Elsinoe</taxon>
    </lineage>
</organism>